<accession>A0ACC5R547</accession>
<sequence length="109" mass="10716">MTVKSGSVGQIVFAAEGLAGAACSAALNKVRSLASAAPSGRAFAAIATLSDLSQSAETHLTAGNDALGRGDTAGAQTEWAQAVSVMSQLAQEARSGQPASATKAKALAR</sequence>
<evidence type="ECO:0000313" key="2">
    <source>
        <dbReference type="Proteomes" id="UP000616151"/>
    </source>
</evidence>
<comment type="caution">
    <text evidence="1">The sequence shown here is derived from an EMBL/GenBank/DDBJ whole genome shotgun (WGS) entry which is preliminary data.</text>
</comment>
<keyword evidence="2" id="KW-1185">Reference proteome</keyword>
<reference evidence="1" key="1">
    <citation type="submission" date="2021-01" db="EMBL/GenBank/DDBJ databases">
        <authorList>
            <person name="Sun Q."/>
        </authorList>
    </citation>
    <scope>NUCLEOTIDE SEQUENCE</scope>
    <source>
        <strain evidence="1">YIM B02566</strain>
    </source>
</reference>
<organism evidence="1 2">
    <name type="scientific">Taklimakanibacter albus</name>
    <dbReference type="NCBI Taxonomy" id="2800327"/>
    <lineage>
        <taxon>Bacteria</taxon>
        <taxon>Pseudomonadati</taxon>
        <taxon>Pseudomonadota</taxon>
        <taxon>Alphaproteobacteria</taxon>
        <taxon>Hyphomicrobiales</taxon>
        <taxon>Aestuariivirgaceae</taxon>
        <taxon>Taklimakanibacter</taxon>
    </lineage>
</organism>
<protein>
    <submittedName>
        <fullName evidence="1">Uncharacterized protein</fullName>
    </submittedName>
</protein>
<dbReference type="EMBL" id="JAENHL010000007">
    <property type="protein sequence ID" value="MBK1867779.1"/>
    <property type="molecule type" value="Genomic_DNA"/>
</dbReference>
<proteinExistence type="predicted"/>
<name>A0ACC5R547_9HYPH</name>
<dbReference type="Proteomes" id="UP000616151">
    <property type="component" value="Unassembled WGS sequence"/>
</dbReference>
<evidence type="ECO:0000313" key="1">
    <source>
        <dbReference type="EMBL" id="MBK1867779.1"/>
    </source>
</evidence>
<gene>
    <name evidence="1" type="ORF">JHL16_15580</name>
</gene>